<dbReference type="InterPro" id="IPR001750">
    <property type="entry name" value="ND/Mrp_TM"/>
</dbReference>
<evidence type="ECO:0000256" key="1">
    <source>
        <dbReference type="ARBA" id="ARBA00003257"/>
    </source>
</evidence>
<feature type="transmembrane region" description="Helical" evidence="17">
    <location>
        <begin position="14"/>
        <end position="35"/>
    </location>
</feature>
<feature type="transmembrane region" description="Helical" evidence="17">
    <location>
        <begin position="334"/>
        <end position="358"/>
    </location>
</feature>
<feature type="transmembrane region" description="Helical" evidence="17">
    <location>
        <begin position="546"/>
        <end position="569"/>
    </location>
</feature>
<dbReference type="Pfam" id="PF06455">
    <property type="entry name" value="NADH5_C"/>
    <property type="match status" value="1"/>
</dbReference>
<comment type="function">
    <text evidence="17">Core subunit of the mitochondrial membrane respiratory chain NADH dehydrogenase (Complex I) which catalyzes electron transfer from NADH through the respiratory chain, using ubiquinone as an electron acceptor. Essential for the catalytic activity and assembly of complex I.</text>
</comment>
<evidence type="ECO:0000256" key="2">
    <source>
        <dbReference type="ARBA" id="ARBA00004448"/>
    </source>
</evidence>
<comment type="function">
    <text evidence="1">Core subunit of the mitochondrial membrane respiratory chain NADH dehydrogenase (Complex I) that is believed to belong to the minimal assembly required for catalysis. Complex I functions in the transfer of electrons from NADH to the respiratory chain. The immediate electron acceptor for the enzyme is believed to be ubiquinone.</text>
</comment>
<keyword evidence="13 17" id="KW-0830">Ubiquinone</keyword>
<feature type="transmembrane region" description="Helical" evidence="17">
    <location>
        <begin position="427"/>
        <end position="445"/>
    </location>
</feature>
<protein>
    <recommendedName>
        <fullName evidence="4 17">NADH-ubiquinone oxidoreductase chain 5</fullName>
        <ecNumber evidence="3 17">7.1.1.2</ecNumber>
    </recommendedName>
</protein>
<dbReference type="PRINTS" id="PR01434">
    <property type="entry name" value="NADHDHGNASE5"/>
</dbReference>
<dbReference type="Pfam" id="PF00662">
    <property type="entry name" value="Proton_antipo_N"/>
    <property type="match status" value="1"/>
</dbReference>
<dbReference type="GO" id="GO:0015990">
    <property type="term" value="P:electron transport coupled proton transport"/>
    <property type="evidence" value="ECO:0007669"/>
    <property type="project" value="TreeGrafter"/>
</dbReference>
<dbReference type="InterPro" id="IPR001516">
    <property type="entry name" value="Proton_antipo_N"/>
</dbReference>
<accession>A0A3G3LKQ6</accession>
<evidence type="ECO:0000256" key="13">
    <source>
        <dbReference type="ARBA" id="ARBA00023075"/>
    </source>
</evidence>
<geneLocation type="mitochondrion" evidence="21"/>
<keyword evidence="7 17" id="KW-0812">Transmembrane</keyword>
<feature type="domain" description="NADH-Ubiquinone oxidoreductase (complex I) chain 5 N-terminal" evidence="19">
    <location>
        <begin position="56"/>
        <end position="96"/>
    </location>
</feature>
<dbReference type="GO" id="GO:0042773">
    <property type="term" value="P:ATP synthesis coupled electron transport"/>
    <property type="evidence" value="ECO:0007669"/>
    <property type="project" value="InterPro"/>
</dbReference>
<keyword evidence="11 17" id="KW-1133">Transmembrane helix</keyword>
<dbReference type="PANTHER" id="PTHR42829">
    <property type="entry name" value="NADH-UBIQUINONE OXIDOREDUCTASE CHAIN 5"/>
    <property type="match status" value="1"/>
</dbReference>
<feature type="transmembrane region" description="Helical" evidence="17">
    <location>
        <begin position="183"/>
        <end position="206"/>
    </location>
</feature>
<organism evidence="21">
    <name type="scientific">Mongoloniscus sinensis</name>
    <dbReference type="NCBI Taxonomy" id="1783568"/>
    <lineage>
        <taxon>Eukaryota</taxon>
        <taxon>Metazoa</taxon>
        <taxon>Ecdysozoa</taxon>
        <taxon>Arthropoda</taxon>
        <taxon>Crustacea</taxon>
        <taxon>Multicrustacea</taxon>
        <taxon>Malacostraca</taxon>
        <taxon>Eumalacostraca</taxon>
        <taxon>Peracarida</taxon>
        <taxon>Isopoda</taxon>
        <taxon>Oniscidea</taxon>
        <taxon>Crinocheta</taxon>
        <taxon>Trachelipodidae</taxon>
        <taxon>Mongoloniscus</taxon>
    </lineage>
</organism>
<sequence>MMLKIYFIEKESKWMSSLLMIMFIIMMFISLELIISSKSYILEWNILVSSSAIMLFNYYMDWMSTMFFSFVALISSSVCYYSKSYMEKDKNFRLFMFLVMLFVISMFFMVFSLNLVSMMLGWDGLGVISYILVIYYKNEKSSSSGMITALSNRVGDAALLLSVACFLEMGSWNYMFMNYINSSWVYWLIVLAAITKSAQIPFSAWLPAAMAAPTPVSALVHSSTLVTAGVYLLIRFSDLFKSLIVMNLLIYLGMMTTVMASIVALFEVDFKKVVALSTLSQLGIMMTTLSFGFANLAFIHLLTHAVFKALLFMCSGKVIHNISGYQDIRKMGGLFFNLPVTSMLMNLSSFALCGVPFLSGFYSKDLIIENILMLDNFFFNYVMFTMIVGLSASYSFRLVYFSLVNCSHQLSVSVSCEKDWVMLKSKLGLMVMAIMSGSLLIWLVLPTPYMMSMLISFKLLTLCSMLLGVLVGLSLSFLNFKSLFLLVNLDKVITHMMLWNLPILFGSSTVLLSKFINREFLSSDMGWYEAYSGQGFNFMFLKNGEILMVLLKNSMKSFLMIFILSILLYF</sequence>
<dbReference type="AlphaFoldDB" id="A0A3G3LKQ6"/>
<evidence type="ECO:0000256" key="10">
    <source>
        <dbReference type="ARBA" id="ARBA00022982"/>
    </source>
</evidence>
<dbReference type="InterPro" id="IPR003945">
    <property type="entry name" value="NU5C-like"/>
</dbReference>
<dbReference type="GO" id="GO:0005743">
    <property type="term" value="C:mitochondrial inner membrane"/>
    <property type="evidence" value="ECO:0007669"/>
    <property type="project" value="UniProtKB-SubCell"/>
</dbReference>
<dbReference type="InterPro" id="IPR010934">
    <property type="entry name" value="NADH_DH_su5_C"/>
</dbReference>
<evidence type="ECO:0000256" key="12">
    <source>
        <dbReference type="ARBA" id="ARBA00023027"/>
    </source>
</evidence>
<reference evidence="21" key="1">
    <citation type="submission" date="2017-12" db="EMBL/GenBank/DDBJ databases">
        <title>The complete mitochondrial genome of M. sinensis.</title>
        <authorList>
            <person name="An J."/>
        </authorList>
    </citation>
    <scope>NUCLEOTIDE SEQUENCE</scope>
</reference>
<feature type="domain" description="NADH:quinone oxidoreductase/Mrp antiporter transmembrane" evidence="18">
    <location>
        <begin position="112"/>
        <end position="384"/>
    </location>
</feature>
<dbReference type="GO" id="GO:0003954">
    <property type="term" value="F:NADH dehydrogenase activity"/>
    <property type="evidence" value="ECO:0007669"/>
    <property type="project" value="TreeGrafter"/>
</dbReference>
<comment type="catalytic activity">
    <reaction evidence="16 17">
        <text>a ubiquinone + NADH + 5 H(+)(in) = a ubiquinol + NAD(+) + 4 H(+)(out)</text>
        <dbReference type="Rhea" id="RHEA:29091"/>
        <dbReference type="Rhea" id="RHEA-COMP:9565"/>
        <dbReference type="Rhea" id="RHEA-COMP:9566"/>
        <dbReference type="ChEBI" id="CHEBI:15378"/>
        <dbReference type="ChEBI" id="CHEBI:16389"/>
        <dbReference type="ChEBI" id="CHEBI:17976"/>
        <dbReference type="ChEBI" id="CHEBI:57540"/>
        <dbReference type="ChEBI" id="CHEBI:57945"/>
        <dbReference type="EC" id="7.1.1.2"/>
    </reaction>
</comment>
<comment type="similarity">
    <text evidence="17">Belongs to the complex I subunit 5 family.</text>
</comment>
<gene>
    <name evidence="21" type="primary">nad5</name>
</gene>
<feature type="transmembrane region" description="Helical" evidence="17">
    <location>
        <begin position="157"/>
        <end position="177"/>
    </location>
</feature>
<evidence type="ECO:0000259" key="20">
    <source>
        <dbReference type="Pfam" id="PF06455"/>
    </source>
</evidence>
<evidence type="ECO:0000256" key="7">
    <source>
        <dbReference type="ARBA" id="ARBA00022692"/>
    </source>
</evidence>
<feature type="transmembrane region" description="Helical" evidence="17">
    <location>
        <begin position="378"/>
        <end position="400"/>
    </location>
</feature>
<feature type="domain" description="NADH dehydrogenase subunit 5 C-terminal" evidence="20">
    <location>
        <begin position="394"/>
        <end position="569"/>
    </location>
</feature>
<keyword evidence="12 17" id="KW-0520">NAD</keyword>
<feature type="transmembrane region" description="Helical" evidence="17">
    <location>
        <begin position="218"/>
        <end position="237"/>
    </location>
</feature>
<evidence type="ECO:0000256" key="5">
    <source>
        <dbReference type="ARBA" id="ARBA00022448"/>
    </source>
</evidence>
<evidence type="ECO:0000256" key="9">
    <source>
        <dbReference type="ARBA" id="ARBA00022967"/>
    </source>
</evidence>
<feature type="transmembrane region" description="Helical" evidence="17">
    <location>
        <begin position="457"/>
        <end position="478"/>
    </location>
</feature>
<keyword evidence="5 17" id="KW-0813">Transport</keyword>
<evidence type="ECO:0000259" key="19">
    <source>
        <dbReference type="Pfam" id="PF00662"/>
    </source>
</evidence>
<dbReference type="Pfam" id="PF00361">
    <property type="entry name" value="Proton_antipo_M"/>
    <property type="match status" value="1"/>
</dbReference>
<evidence type="ECO:0000256" key="14">
    <source>
        <dbReference type="ARBA" id="ARBA00023128"/>
    </source>
</evidence>
<evidence type="ECO:0000256" key="4">
    <source>
        <dbReference type="ARBA" id="ARBA00021096"/>
    </source>
</evidence>
<keyword evidence="14 17" id="KW-0496">Mitochondrion</keyword>
<feature type="transmembrane region" description="Helical" evidence="17">
    <location>
        <begin position="243"/>
        <end position="266"/>
    </location>
</feature>
<keyword evidence="10" id="KW-0249">Electron transport</keyword>
<evidence type="ECO:0000256" key="11">
    <source>
        <dbReference type="ARBA" id="ARBA00022989"/>
    </source>
</evidence>
<feature type="transmembrane region" description="Helical" evidence="17">
    <location>
        <begin position="66"/>
        <end position="82"/>
    </location>
</feature>
<evidence type="ECO:0000259" key="18">
    <source>
        <dbReference type="Pfam" id="PF00361"/>
    </source>
</evidence>
<keyword evidence="8" id="KW-0999">Mitochondrion inner membrane</keyword>
<feature type="transmembrane region" description="Helical" evidence="17">
    <location>
        <begin position="94"/>
        <end position="113"/>
    </location>
</feature>
<dbReference type="GO" id="GO:0008137">
    <property type="term" value="F:NADH dehydrogenase (ubiquinone) activity"/>
    <property type="evidence" value="ECO:0007669"/>
    <property type="project" value="UniProtKB-EC"/>
</dbReference>
<name>A0A3G3LKQ6_9CRUS</name>
<evidence type="ECO:0000256" key="17">
    <source>
        <dbReference type="RuleBase" id="RU003404"/>
    </source>
</evidence>
<comment type="subcellular location">
    <subcellularLocation>
        <location evidence="2">Mitochondrion inner membrane</location>
        <topology evidence="2">Multi-pass membrane protein</topology>
    </subcellularLocation>
</comment>
<keyword evidence="9" id="KW-1278">Translocase</keyword>
<evidence type="ECO:0000256" key="15">
    <source>
        <dbReference type="ARBA" id="ARBA00023136"/>
    </source>
</evidence>
<evidence type="ECO:0000256" key="16">
    <source>
        <dbReference type="ARBA" id="ARBA00049551"/>
    </source>
</evidence>
<evidence type="ECO:0000256" key="8">
    <source>
        <dbReference type="ARBA" id="ARBA00022792"/>
    </source>
</evidence>
<dbReference type="EMBL" id="MG709492">
    <property type="protein sequence ID" value="AYQ93274.1"/>
    <property type="molecule type" value="Genomic_DNA"/>
</dbReference>
<proteinExistence type="inferred from homology"/>
<dbReference type="PANTHER" id="PTHR42829:SF2">
    <property type="entry name" value="NADH-UBIQUINONE OXIDOREDUCTASE CHAIN 5"/>
    <property type="match status" value="1"/>
</dbReference>
<evidence type="ECO:0000256" key="6">
    <source>
        <dbReference type="ARBA" id="ARBA00022660"/>
    </source>
</evidence>
<dbReference type="EC" id="7.1.1.2" evidence="3 17"/>
<keyword evidence="15 17" id="KW-0472">Membrane</keyword>
<evidence type="ECO:0000313" key="21">
    <source>
        <dbReference type="EMBL" id="AYQ93274.1"/>
    </source>
</evidence>
<keyword evidence="6" id="KW-0679">Respiratory chain</keyword>
<evidence type="ECO:0000256" key="3">
    <source>
        <dbReference type="ARBA" id="ARBA00012944"/>
    </source>
</evidence>